<dbReference type="OrthoDB" id="9802426at2"/>
<dbReference type="GO" id="GO:0006355">
    <property type="term" value="P:regulation of DNA-templated transcription"/>
    <property type="evidence" value="ECO:0007669"/>
    <property type="project" value="InterPro"/>
</dbReference>
<dbReference type="AlphaFoldDB" id="A0A0L0W833"/>
<dbReference type="GO" id="GO:0032993">
    <property type="term" value="C:protein-DNA complex"/>
    <property type="evidence" value="ECO:0007669"/>
    <property type="project" value="TreeGrafter"/>
</dbReference>
<keyword evidence="3" id="KW-0805">Transcription regulation</keyword>
<feature type="domain" description="OmpR/PhoB-type" evidence="9">
    <location>
        <begin position="127"/>
        <end position="228"/>
    </location>
</feature>
<keyword evidence="1 6" id="KW-0597">Phosphoprotein</keyword>
<dbReference type="FunFam" id="3.40.50.2300:FF:000001">
    <property type="entry name" value="DNA-binding response regulator PhoB"/>
    <property type="match status" value="1"/>
</dbReference>
<name>A0A0L0W833_GOTPU</name>
<dbReference type="FunFam" id="1.10.10.10:FF:000018">
    <property type="entry name" value="DNA-binding response regulator ResD"/>
    <property type="match status" value="1"/>
</dbReference>
<dbReference type="PROSITE" id="PS50110">
    <property type="entry name" value="RESPONSE_REGULATORY"/>
    <property type="match status" value="1"/>
</dbReference>
<evidence type="ECO:0000256" key="3">
    <source>
        <dbReference type="ARBA" id="ARBA00023015"/>
    </source>
</evidence>
<comment type="caution">
    <text evidence="10">The sequence shown here is derived from an EMBL/GenBank/DDBJ whole genome shotgun (WGS) entry which is preliminary data.</text>
</comment>
<dbReference type="GO" id="GO:0000976">
    <property type="term" value="F:transcription cis-regulatory region binding"/>
    <property type="evidence" value="ECO:0007669"/>
    <property type="project" value="TreeGrafter"/>
</dbReference>
<dbReference type="Gene3D" id="3.40.50.2300">
    <property type="match status" value="1"/>
</dbReference>
<evidence type="ECO:0000256" key="5">
    <source>
        <dbReference type="ARBA" id="ARBA00023163"/>
    </source>
</evidence>
<feature type="modified residue" description="4-aspartylphosphate" evidence="6">
    <location>
        <position position="52"/>
    </location>
</feature>
<evidence type="ECO:0000256" key="7">
    <source>
        <dbReference type="PROSITE-ProRule" id="PRU01091"/>
    </source>
</evidence>
<dbReference type="PANTHER" id="PTHR48111:SF73">
    <property type="entry name" value="ALKALINE PHOSPHATASE SYNTHESIS TRANSCRIPTIONAL REGULATORY PROTEIN PHOP"/>
    <property type="match status" value="1"/>
</dbReference>
<dbReference type="InterPro" id="IPR036388">
    <property type="entry name" value="WH-like_DNA-bd_sf"/>
</dbReference>
<dbReference type="SUPFAM" id="SSF52172">
    <property type="entry name" value="CheY-like"/>
    <property type="match status" value="1"/>
</dbReference>
<dbReference type="CDD" id="cd00383">
    <property type="entry name" value="trans_reg_C"/>
    <property type="match status" value="1"/>
</dbReference>
<evidence type="ECO:0000256" key="4">
    <source>
        <dbReference type="ARBA" id="ARBA00023125"/>
    </source>
</evidence>
<dbReference type="Pfam" id="PF00486">
    <property type="entry name" value="Trans_reg_C"/>
    <property type="match status" value="1"/>
</dbReference>
<dbReference type="InterPro" id="IPR001867">
    <property type="entry name" value="OmpR/PhoB-type_DNA-bd"/>
</dbReference>
<gene>
    <name evidence="10" type="primary">regX3</name>
    <name evidence="10" type="ORF">CLPU_14c00200</name>
</gene>
<dbReference type="RefSeq" id="WP_050356039.1">
    <property type="nucleotide sequence ID" value="NZ_LGSS01000014.1"/>
</dbReference>
<evidence type="ECO:0000256" key="1">
    <source>
        <dbReference type="ARBA" id="ARBA00022553"/>
    </source>
</evidence>
<dbReference type="Gene3D" id="1.10.10.10">
    <property type="entry name" value="Winged helix-like DNA-binding domain superfamily/Winged helix DNA-binding domain"/>
    <property type="match status" value="1"/>
</dbReference>
<dbReference type="CDD" id="cd17574">
    <property type="entry name" value="REC_OmpR"/>
    <property type="match status" value="1"/>
</dbReference>
<accession>A0A0L0W833</accession>
<reference evidence="11" key="1">
    <citation type="submission" date="2015-07" db="EMBL/GenBank/DDBJ databases">
        <title>Draft genome sequence of the purine-degrading Gottschalkia purinilyticum DSM 1384 (formerly Clostridium purinilyticum).</title>
        <authorList>
            <person name="Poehlein A."/>
            <person name="Schiel-Bengelsdorf B."/>
            <person name="Bengelsdorf F.R."/>
            <person name="Daniel R."/>
            <person name="Duerre P."/>
        </authorList>
    </citation>
    <scope>NUCLEOTIDE SEQUENCE [LARGE SCALE GENOMIC DNA]</scope>
    <source>
        <strain evidence="11">DSM 1384</strain>
    </source>
</reference>
<evidence type="ECO:0000256" key="2">
    <source>
        <dbReference type="ARBA" id="ARBA00023012"/>
    </source>
</evidence>
<dbReference type="STRING" id="1503.CLPU_14c00200"/>
<organism evidence="10 11">
    <name type="scientific">Gottschalkia purinilytica</name>
    <name type="common">Clostridium purinilyticum</name>
    <dbReference type="NCBI Taxonomy" id="1503"/>
    <lineage>
        <taxon>Bacteria</taxon>
        <taxon>Bacillati</taxon>
        <taxon>Bacillota</taxon>
        <taxon>Tissierellia</taxon>
        <taxon>Tissierellales</taxon>
        <taxon>Gottschalkiaceae</taxon>
        <taxon>Gottschalkia</taxon>
    </lineage>
</organism>
<dbReference type="SUPFAM" id="SSF46894">
    <property type="entry name" value="C-terminal effector domain of the bipartite response regulators"/>
    <property type="match status" value="1"/>
</dbReference>
<proteinExistence type="predicted"/>
<keyword evidence="11" id="KW-1185">Reference proteome</keyword>
<sequence>MKNILIVDDEIKIVELLEAFLKIEGYSIYRAYDGKEALEIFEKEEIHLVILDLMLPRISGEEVCKKIRAKSDVPIIMLTAKVDEENKIEGLGIGADDYVTKPFSIRELVSRVAVIMRRCYKEENTQAERFVFNDGDLEVDVKLFNVIKKGIEIKFTPNEFKILKTLISNRGKILSRDVLVEKAFGIDFDGIDRTIDVHIMNIRQKIEDNPKDPQYIKTVYGMGYKFNC</sequence>
<feature type="DNA-binding region" description="OmpR/PhoB-type" evidence="7">
    <location>
        <begin position="127"/>
        <end position="228"/>
    </location>
</feature>
<dbReference type="InterPro" id="IPR039420">
    <property type="entry name" value="WalR-like"/>
</dbReference>
<dbReference type="PROSITE" id="PS51755">
    <property type="entry name" value="OMPR_PHOB"/>
    <property type="match status" value="1"/>
</dbReference>
<evidence type="ECO:0000259" key="9">
    <source>
        <dbReference type="PROSITE" id="PS51755"/>
    </source>
</evidence>
<evidence type="ECO:0000256" key="6">
    <source>
        <dbReference type="PROSITE-ProRule" id="PRU00169"/>
    </source>
</evidence>
<protein>
    <submittedName>
        <fullName evidence="10">Sensory transduction protein RegX3</fullName>
    </submittedName>
</protein>
<dbReference type="GO" id="GO:0005829">
    <property type="term" value="C:cytosol"/>
    <property type="evidence" value="ECO:0007669"/>
    <property type="project" value="TreeGrafter"/>
</dbReference>
<keyword evidence="5" id="KW-0804">Transcription</keyword>
<dbReference type="EMBL" id="LGSS01000014">
    <property type="protein sequence ID" value="KNF07602.1"/>
    <property type="molecule type" value="Genomic_DNA"/>
</dbReference>
<dbReference type="GO" id="GO:0000156">
    <property type="term" value="F:phosphorelay response regulator activity"/>
    <property type="evidence" value="ECO:0007669"/>
    <property type="project" value="TreeGrafter"/>
</dbReference>
<dbReference type="InterPro" id="IPR016032">
    <property type="entry name" value="Sig_transdc_resp-reg_C-effctor"/>
</dbReference>
<dbReference type="PANTHER" id="PTHR48111">
    <property type="entry name" value="REGULATOR OF RPOS"/>
    <property type="match status" value="1"/>
</dbReference>
<dbReference type="InterPro" id="IPR011006">
    <property type="entry name" value="CheY-like_superfamily"/>
</dbReference>
<keyword evidence="4 7" id="KW-0238">DNA-binding</keyword>
<evidence type="ECO:0000259" key="8">
    <source>
        <dbReference type="PROSITE" id="PS50110"/>
    </source>
</evidence>
<dbReference type="Pfam" id="PF00072">
    <property type="entry name" value="Response_reg"/>
    <property type="match status" value="1"/>
</dbReference>
<feature type="domain" description="Response regulatory" evidence="8">
    <location>
        <begin position="3"/>
        <end position="116"/>
    </location>
</feature>
<keyword evidence="2" id="KW-0902">Two-component regulatory system</keyword>
<dbReference type="Proteomes" id="UP000037267">
    <property type="component" value="Unassembled WGS sequence"/>
</dbReference>
<evidence type="ECO:0000313" key="10">
    <source>
        <dbReference type="EMBL" id="KNF07602.1"/>
    </source>
</evidence>
<evidence type="ECO:0000313" key="11">
    <source>
        <dbReference type="Proteomes" id="UP000037267"/>
    </source>
</evidence>
<dbReference type="SMART" id="SM00448">
    <property type="entry name" value="REC"/>
    <property type="match status" value="1"/>
</dbReference>
<dbReference type="SMART" id="SM00862">
    <property type="entry name" value="Trans_reg_C"/>
    <property type="match status" value="1"/>
</dbReference>
<dbReference type="Gene3D" id="6.10.250.690">
    <property type="match status" value="1"/>
</dbReference>
<dbReference type="InterPro" id="IPR001789">
    <property type="entry name" value="Sig_transdc_resp-reg_receiver"/>
</dbReference>